<accession>A0ABS6AJB3</accession>
<feature type="domain" description="Antirepressor protein C-terminal" evidence="1">
    <location>
        <begin position="135"/>
        <end position="238"/>
    </location>
</feature>
<protein>
    <submittedName>
        <fullName evidence="2">Phage antirepressor KilAC domain-containing protein</fullName>
    </submittedName>
</protein>
<reference evidence="2" key="1">
    <citation type="submission" date="2021-06" db="EMBL/GenBank/DDBJ databases">
        <title>Paracoccus bacterium XHP0099 sp. nov., isolated from the surface waters of the Yellow Sea.</title>
        <authorList>
            <person name="Xue H."/>
            <person name="Zhang D."/>
        </authorList>
    </citation>
    <scope>NUCLEOTIDE SEQUENCE</scope>
    <source>
        <strain evidence="2">XHP0099</strain>
    </source>
</reference>
<comment type="caution">
    <text evidence="2">The sequence shown here is derived from an EMBL/GenBank/DDBJ whole genome shotgun (WGS) entry which is preliminary data.</text>
</comment>
<gene>
    <name evidence="2" type="ORF">KNW02_06175</name>
</gene>
<evidence type="ECO:0000259" key="1">
    <source>
        <dbReference type="Pfam" id="PF03374"/>
    </source>
</evidence>
<organism evidence="2 3">
    <name type="scientific">Paracoccus marinaquae</name>
    <dbReference type="NCBI Taxonomy" id="2841926"/>
    <lineage>
        <taxon>Bacteria</taxon>
        <taxon>Pseudomonadati</taxon>
        <taxon>Pseudomonadota</taxon>
        <taxon>Alphaproteobacteria</taxon>
        <taxon>Rhodobacterales</taxon>
        <taxon>Paracoccaceae</taxon>
        <taxon>Paracoccus</taxon>
    </lineage>
</organism>
<dbReference type="EMBL" id="JAHKNG010000007">
    <property type="protein sequence ID" value="MBU3029709.1"/>
    <property type="molecule type" value="Genomic_DNA"/>
</dbReference>
<dbReference type="InterPro" id="IPR014054">
    <property type="entry name" value="Phage_regulatory_Rha"/>
</dbReference>
<dbReference type="Pfam" id="PF09669">
    <property type="entry name" value="Phage_pRha"/>
    <property type="match status" value="1"/>
</dbReference>
<evidence type="ECO:0000313" key="3">
    <source>
        <dbReference type="Proteomes" id="UP001166191"/>
    </source>
</evidence>
<proteinExistence type="predicted"/>
<dbReference type="Proteomes" id="UP001166191">
    <property type="component" value="Unassembled WGS sequence"/>
</dbReference>
<keyword evidence="3" id="KW-1185">Reference proteome</keyword>
<sequence length="243" mass="27172">MSTMISHLPAGPQEASPLTMSSREIAELLESRHDKVKQSIERLAARGVIVQPPMGDEQDMDALGRLRTTSVYRLEKRDSIIVVAQLSPEFTARLVDRWQELEEQVARAPATDLNDPAQLRALLLSYSEQHVALQEKVQALLPAQEKLDRIAQADGSFCITNTAKLLQMRPKDLFLWLQENGWIYKRPGSASFLGYHSKTATSLLEHRITTVLRADGSEKVTEQVRVTAKGLTRLAALVKPPLQ</sequence>
<dbReference type="InterPro" id="IPR005039">
    <property type="entry name" value="Ant_C"/>
</dbReference>
<evidence type="ECO:0000313" key="2">
    <source>
        <dbReference type="EMBL" id="MBU3029709.1"/>
    </source>
</evidence>
<name>A0ABS6AJB3_9RHOB</name>
<dbReference type="Pfam" id="PF03374">
    <property type="entry name" value="ANT"/>
    <property type="match status" value="1"/>
</dbReference>
<dbReference type="RefSeq" id="WP_216032397.1">
    <property type="nucleotide sequence ID" value="NZ_JAHKNG010000007.1"/>
</dbReference>